<dbReference type="InterPro" id="IPR001930">
    <property type="entry name" value="Peptidase_M1"/>
</dbReference>
<dbReference type="Gene3D" id="1.10.390.10">
    <property type="entry name" value="Neutral Protease Domain 2"/>
    <property type="match status" value="1"/>
</dbReference>
<accession>A0ABW4TMU2</accession>
<dbReference type="PRINTS" id="PR00756">
    <property type="entry name" value="ALADIPTASE"/>
</dbReference>
<dbReference type="Proteomes" id="UP001597351">
    <property type="component" value="Unassembled WGS sequence"/>
</dbReference>
<evidence type="ECO:0000256" key="6">
    <source>
        <dbReference type="ARBA" id="ARBA00022670"/>
    </source>
</evidence>
<dbReference type="InterPro" id="IPR045357">
    <property type="entry name" value="Aminopeptidase_N-like_N"/>
</dbReference>
<dbReference type="PANTHER" id="PTHR11533">
    <property type="entry name" value="PROTEASE M1 ZINC METALLOPROTEASE"/>
    <property type="match status" value="1"/>
</dbReference>
<evidence type="ECO:0000256" key="10">
    <source>
        <dbReference type="ARBA" id="ARBA00023049"/>
    </source>
</evidence>
<evidence type="ECO:0000256" key="3">
    <source>
        <dbReference type="ARBA" id="ARBA00010136"/>
    </source>
</evidence>
<dbReference type="EMBL" id="JBHUGD010000003">
    <property type="protein sequence ID" value="MFD1946778.1"/>
    <property type="molecule type" value="Genomic_DNA"/>
</dbReference>
<gene>
    <name evidence="16" type="ORF">ACFSDE_08240</name>
</gene>
<dbReference type="CDD" id="cd09603">
    <property type="entry name" value="M1_APN_like"/>
    <property type="match status" value="1"/>
</dbReference>
<evidence type="ECO:0000256" key="11">
    <source>
        <dbReference type="ARBA" id="ARBA00029811"/>
    </source>
</evidence>
<feature type="domain" description="Aminopeptidase N-like N-terminal" evidence="15">
    <location>
        <begin position="76"/>
        <end position="251"/>
    </location>
</feature>
<reference evidence="17" key="1">
    <citation type="journal article" date="2019" name="Int. J. Syst. Evol. Microbiol.">
        <title>The Global Catalogue of Microorganisms (GCM) 10K type strain sequencing project: providing services to taxonomists for standard genome sequencing and annotation.</title>
        <authorList>
            <consortium name="The Broad Institute Genomics Platform"/>
            <consortium name="The Broad Institute Genome Sequencing Center for Infectious Disease"/>
            <person name="Wu L."/>
            <person name="Ma J."/>
        </authorList>
    </citation>
    <scope>NUCLEOTIDE SEQUENCE [LARGE SCALE GENOMIC DNA]</scope>
    <source>
        <strain evidence="17">CGMCC 1.12477</strain>
    </source>
</reference>
<evidence type="ECO:0000256" key="9">
    <source>
        <dbReference type="ARBA" id="ARBA00022833"/>
    </source>
</evidence>
<sequence length="489" mass="53892">MTVRPLVALVVTALLLGGCSGTEEPADPPDSANTEAAPSASRTPDPADDPAYDPGLSDPVEDRVYPRVGDPGIDALHYDLELTWDPDARDLDATEALTFRATQDADLVRLDLSPELTVGQPRIDGEPVEFDRRGKDLVLRTDVVADERYTLTLDYVGTPAPVRAPTTRADVPALGWTTTGDGSVWTMQEPFGAYTWYAVNDQPSDKALYDVTLSVPDPMVGVSNGELVSRNSEGGTTTTEWRLAEPAASYLMTVAFGDYATDEVTSASGIPISLWLPKPIAGQRMDQLRRDAVDAVDWTEDLLGDYPFDTLGFLYVDSTSGMETQTMITLGTTDYTFSMPVLVHEVVHQWWGDQVTPRDWRDVWMNEGMTMYLQAMWESENGGLALDERMDQWAAGGQALRDETGPPAAYDAAKFAEPNVYYLPAVMWHDVRGEIGDRTFFRLMKEWPASRDNGNADYDEIVAWWSDESGTDLAPLFRAHLLGRTQPAA</sequence>
<evidence type="ECO:0000256" key="2">
    <source>
        <dbReference type="ARBA" id="ARBA00001947"/>
    </source>
</evidence>
<comment type="catalytic activity">
    <reaction evidence="1">
        <text>Release of an N-terminal amino acid, Xaa-|-Yaa- from a peptide, amide or arylamide. Xaa is preferably Ala, but may be most amino acids including Pro (slow action). When a terminal hydrophobic residue is followed by a prolyl residue, the two may be released as an intact Xaa-Pro dipeptide.</text>
        <dbReference type="EC" id="3.4.11.2"/>
    </reaction>
</comment>
<proteinExistence type="inferred from homology"/>
<dbReference type="InterPro" id="IPR014782">
    <property type="entry name" value="Peptidase_M1_dom"/>
</dbReference>
<dbReference type="Gene3D" id="2.60.40.1730">
    <property type="entry name" value="tricorn interacting facor f3 domain"/>
    <property type="match status" value="1"/>
</dbReference>
<evidence type="ECO:0000256" key="4">
    <source>
        <dbReference type="ARBA" id="ARBA00012564"/>
    </source>
</evidence>
<dbReference type="PROSITE" id="PS51257">
    <property type="entry name" value="PROKAR_LIPOPROTEIN"/>
    <property type="match status" value="1"/>
</dbReference>
<evidence type="ECO:0000256" key="13">
    <source>
        <dbReference type="SAM" id="MobiDB-lite"/>
    </source>
</evidence>
<evidence type="ECO:0000256" key="1">
    <source>
        <dbReference type="ARBA" id="ARBA00000098"/>
    </source>
</evidence>
<dbReference type="InterPro" id="IPR042097">
    <property type="entry name" value="Aminopeptidase_N-like_N_sf"/>
</dbReference>
<comment type="caution">
    <text evidence="16">The sequence shown here is derived from an EMBL/GenBank/DDBJ whole genome shotgun (WGS) entry which is preliminary data.</text>
</comment>
<dbReference type="GO" id="GO:0004177">
    <property type="term" value="F:aminopeptidase activity"/>
    <property type="evidence" value="ECO:0007669"/>
    <property type="project" value="UniProtKB-KW"/>
</dbReference>
<keyword evidence="17" id="KW-1185">Reference proteome</keyword>
<feature type="domain" description="Peptidase M1 membrane alanine aminopeptidase" evidence="14">
    <location>
        <begin position="305"/>
        <end position="473"/>
    </location>
</feature>
<evidence type="ECO:0000313" key="16">
    <source>
        <dbReference type="EMBL" id="MFD1946778.1"/>
    </source>
</evidence>
<keyword evidence="9" id="KW-0862">Zinc</keyword>
<protein>
    <recommendedName>
        <fullName evidence="5">Aminopeptidase N</fullName>
        <ecNumber evidence="4">3.4.11.2</ecNumber>
    </recommendedName>
    <alternativeName>
        <fullName evidence="11">Alanine aminopeptidase</fullName>
    </alternativeName>
    <alternativeName>
        <fullName evidence="12">Lysyl aminopeptidase</fullName>
    </alternativeName>
</protein>
<evidence type="ECO:0000256" key="8">
    <source>
        <dbReference type="ARBA" id="ARBA00022801"/>
    </source>
</evidence>
<dbReference type="RefSeq" id="WP_343917248.1">
    <property type="nucleotide sequence ID" value="NZ_BAAAJT010000002.1"/>
</dbReference>
<dbReference type="EC" id="3.4.11.2" evidence="4"/>
<keyword evidence="6" id="KW-0645">Protease</keyword>
<comment type="cofactor">
    <cofactor evidence="2">
        <name>Zn(2+)</name>
        <dbReference type="ChEBI" id="CHEBI:29105"/>
    </cofactor>
</comment>
<feature type="compositionally biased region" description="Polar residues" evidence="13">
    <location>
        <begin position="31"/>
        <end position="42"/>
    </location>
</feature>
<evidence type="ECO:0000259" key="14">
    <source>
        <dbReference type="Pfam" id="PF01433"/>
    </source>
</evidence>
<dbReference type="Pfam" id="PF17900">
    <property type="entry name" value="Peptidase_M1_N"/>
    <property type="match status" value="1"/>
</dbReference>
<keyword evidence="7" id="KW-0479">Metal-binding</keyword>
<evidence type="ECO:0000256" key="12">
    <source>
        <dbReference type="ARBA" id="ARBA00031533"/>
    </source>
</evidence>
<organism evidence="16 17">
    <name type="scientific">Nocardioides aestuarii</name>
    <dbReference type="NCBI Taxonomy" id="252231"/>
    <lineage>
        <taxon>Bacteria</taxon>
        <taxon>Bacillati</taxon>
        <taxon>Actinomycetota</taxon>
        <taxon>Actinomycetes</taxon>
        <taxon>Propionibacteriales</taxon>
        <taxon>Nocardioidaceae</taxon>
        <taxon>Nocardioides</taxon>
    </lineage>
</organism>
<keyword evidence="10" id="KW-0482">Metalloprotease</keyword>
<dbReference type="InterPro" id="IPR050344">
    <property type="entry name" value="Peptidase_M1_aminopeptidases"/>
</dbReference>
<evidence type="ECO:0000259" key="15">
    <source>
        <dbReference type="Pfam" id="PF17900"/>
    </source>
</evidence>
<comment type="similarity">
    <text evidence="3">Belongs to the peptidase M1 family.</text>
</comment>
<dbReference type="SUPFAM" id="SSF63737">
    <property type="entry name" value="Leukotriene A4 hydrolase N-terminal domain"/>
    <property type="match status" value="1"/>
</dbReference>
<evidence type="ECO:0000256" key="5">
    <source>
        <dbReference type="ARBA" id="ARBA00015611"/>
    </source>
</evidence>
<dbReference type="InterPro" id="IPR027268">
    <property type="entry name" value="Peptidase_M4/M1_CTD_sf"/>
</dbReference>
<feature type="region of interest" description="Disordered" evidence="13">
    <location>
        <begin position="19"/>
        <end position="65"/>
    </location>
</feature>
<name>A0ABW4TMU2_9ACTN</name>
<dbReference type="SUPFAM" id="SSF55486">
    <property type="entry name" value="Metalloproteases ('zincins'), catalytic domain"/>
    <property type="match status" value="1"/>
</dbReference>
<keyword evidence="16" id="KW-0031">Aminopeptidase</keyword>
<evidence type="ECO:0000256" key="7">
    <source>
        <dbReference type="ARBA" id="ARBA00022723"/>
    </source>
</evidence>
<evidence type="ECO:0000313" key="17">
    <source>
        <dbReference type="Proteomes" id="UP001597351"/>
    </source>
</evidence>
<keyword evidence="8 16" id="KW-0378">Hydrolase</keyword>
<dbReference type="Pfam" id="PF01433">
    <property type="entry name" value="Peptidase_M1"/>
    <property type="match status" value="1"/>
</dbReference>